<dbReference type="EMBL" id="LACI01001182">
    <property type="protein sequence ID" value="KJU85045.1"/>
    <property type="molecule type" value="Genomic_DNA"/>
</dbReference>
<comment type="caution">
    <text evidence="1">The sequence shown here is derived from an EMBL/GenBank/DDBJ whole genome shotgun (WGS) entry which is preliminary data.</text>
</comment>
<evidence type="ECO:0000313" key="1">
    <source>
        <dbReference type="EMBL" id="KJU85045.1"/>
    </source>
</evidence>
<protein>
    <submittedName>
        <fullName evidence="1">Uncharacterized protein</fullName>
    </submittedName>
</protein>
<accession>A0A0F3GSS1</accession>
<dbReference type="AlphaFoldDB" id="A0A0F3GSS1"/>
<proteinExistence type="predicted"/>
<dbReference type="Proteomes" id="UP000033423">
    <property type="component" value="Unassembled WGS sequence"/>
</dbReference>
<gene>
    <name evidence="1" type="ORF">MBAV_002761</name>
</gene>
<evidence type="ECO:0000313" key="2">
    <source>
        <dbReference type="Proteomes" id="UP000033423"/>
    </source>
</evidence>
<reference evidence="1 2" key="1">
    <citation type="submission" date="2015-02" db="EMBL/GenBank/DDBJ databases">
        <title>Single-cell genomics of uncultivated deep-branching MTB reveals a conserved set of magnetosome genes.</title>
        <authorList>
            <person name="Kolinko S."/>
            <person name="Richter M."/>
            <person name="Glockner F.O."/>
            <person name="Brachmann A."/>
            <person name="Schuler D."/>
        </authorList>
    </citation>
    <scope>NUCLEOTIDE SEQUENCE [LARGE SCALE GENOMIC DNA]</scope>
    <source>
        <strain evidence="1">TM-1</strain>
    </source>
</reference>
<name>A0A0F3GSS1_9BACT</name>
<organism evidence="1 2">
    <name type="scientific">Candidatus Magnetobacterium bavaricum</name>
    <dbReference type="NCBI Taxonomy" id="29290"/>
    <lineage>
        <taxon>Bacteria</taxon>
        <taxon>Pseudomonadati</taxon>
        <taxon>Nitrospirota</taxon>
        <taxon>Thermodesulfovibrionia</taxon>
        <taxon>Thermodesulfovibrionales</taxon>
        <taxon>Candidatus Magnetobacteriaceae</taxon>
        <taxon>Candidatus Magnetobacterium</taxon>
    </lineage>
</organism>
<sequence length="74" mass="8122">MAKQKKDKIEEIEGILTKQDKVVTTIKVVIKDETDGVYSVTSKISAARDAVTDKLEPIMIDTKPGLFDAKESVA</sequence>
<keyword evidence="2" id="KW-1185">Reference proteome</keyword>